<dbReference type="EMBL" id="CP012075">
    <property type="protein sequence ID" value="AKU69910.1"/>
    <property type="molecule type" value="Genomic_DNA"/>
</dbReference>
<dbReference type="Proteomes" id="UP000682005">
    <property type="component" value="Chromosome 2"/>
</dbReference>
<protein>
    <recommendedName>
        <fullName evidence="5">Lipoprotein</fullName>
    </recommendedName>
</protein>
<dbReference type="PROSITE" id="PS51257">
    <property type="entry name" value="PROKAR_LIPOPROTEIN"/>
    <property type="match status" value="1"/>
</dbReference>
<evidence type="ECO:0000313" key="3">
    <source>
        <dbReference type="Proteomes" id="UP000060345"/>
    </source>
</evidence>
<dbReference type="KEGG" id="pfus:ADJ77_08620"/>
<reference evidence="2 4" key="2">
    <citation type="submission" date="2021-03" db="EMBL/GenBank/DDBJ databases">
        <title>Human Oral Microbial Genomes.</title>
        <authorList>
            <person name="Johnston C.D."/>
            <person name="Chen T."/>
            <person name="Dewhirst F.E."/>
        </authorList>
    </citation>
    <scope>NUCLEOTIDE SEQUENCE [LARGE SCALE GENOMIC DNA]</scope>
    <source>
        <strain evidence="2 4">W1435</strain>
    </source>
</reference>
<evidence type="ECO:0008006" key="5">
    <source>
        <dbReference type="Google" id="ProtNLM"/>
    </source>
</evidence>
<accession>A0A0K1NLI7</accession>
<evidence type="ECO:0000313" key="2">
    <source>
        <dbReference type="EMBL" id="QUB85526.1"/>
    </source>
</evidence>
<sequence length="333" mass="37881">MKKQVTWIWILLCILLFAACEKPVLENYDGGKKTGKGKDKLTRVVRIRPTELRVETIDEPLETKGQLLSRGMTDNEKGKKRLYAVNVYEKKPNDEGYSMYAYGLFTNPSKIAVKMNVENLYKVECLIVEEGADKLYSSDEGYSAPLTHGAKKATKAKNSFVFSKEENFNEIKKGETKIADARTILYPRLVKLYGNFEGFSPKATKDLTVDMKRTVFGLRFKVTPPDEGKLVIDYVGWRIALDSTSPAYDDMATYSFYNIEKACQDGYQSTVEVKIVWTKADGTVEQESKQLTLKRNVMTVVDIKVEGPKARNIMFKEEAAEMTTENVDWRLTL</sequence>
<dbReference type="eggNOG" id="ENOG5032X08">
    <property type="taxonomic scope" value="Bacteria"/>
</dbReference>
<keyword evidence="4" id="KW-1185">Reference proteome</keyword>
<dbReference type="Proteomes" id="UP000060345">
    <property type="component" value="Chromosome 2"/>
</dbReference>
<dbReference type="AlphaFoldDB" id="A0A0K1NLI7"/>
<evidence type="ECO:0000313" key="1">
    <source>
        <dbReference type="EMBL" id="AKU69910.1"/>
    </source>
</evidence>
<dbReference type="EMBL" id="CP072369">
    <property type="protein sequence ID" value="QUB85526.1"/>
    <property type="molecule type" value="Genomic_DNA"/>
</dbReference>
<organism evidence="1 3">
    <name type="scientific">Prevotella fusca JCM 17724</name>
    <dbReference type="NCBI Taxonomy" id="1236517"/>
    <lineage>
        <taxon>Bacteria</taxon>
        <taxon>Pseudomonadati</taxon>
        <taxon>Bacteroidota</taxon>
        <taxon>Bacteroidia</taxon>
        <taxon>Bacteroidales</taxon>
        <taxon>Prevotellaceae</taxon>
        <taxon>Prevotella</taxon>
    </lineage>
</organism>
<dbReference type="RefSeq" id="WP_025078535.1">
    <property type="nucleotide sequence ID" value="NZ_BAKO01000017.1"/>
</dbReference>
<proteinExistence type="predicted"/>
<gene>
    <name evidence="1" type="ORF">ADJ77_08620</name>
    <name evidence="2" type="ORF">J5A51_04475</name>
</gene>
<dbReference type="OrthoDB" id="1064123at2"/>
<name>A0A0K1NLI7_9BACT</name>
<reference evidence="1 3" key="1">
    <citation type="submission" date="2015-07" db="EMBL/GenBank/DDBJ databases">
        <authorList>
            <person name="Noorani M."/>
        </authorList>
    </citation>
    <scope>NUCLEOTIDE SEQUENCE [LARGE SCALE GENOMIC DNA]</scope>
    <source>
        <strain evidence="1 3">W1435</strain>
    </source>
</reference>
<evidence type="ECO:0000313" key="4">
    <source>
        <dbReference type="Proteomes" id="UP000682005"/>
    </source>
</evidence>